<dbReference type="SUPFAM" id="SSF53955">
    <property type="entry name" value="Lysozyme-like"/>
    <property type="match status" value="1"/>
</dbReference>
<evidence type="ECO:0000256" key="1">
    <source>
        <dbReference type="ARBA" id="ARBA00022529"/>
    </source>
</evidence>
<dbReference type="InterPro" id="IPR023346">
    <property type="entry name" value="Lysozyme-like_dom_sf"/>
</dbReference>
<keyword evidence="4" id="KW-1185">Reference proteome</keyword>
<evidence type="ECO:0000313" key="3">
    <source>
        <dbReference type="EMBL" id="CAG8605034.1"/>
    </source>
</evidence>
<protein>
    <submittedName>
        <fullName evidence="3">21386_t:CDS:1</fullName>
    </submittedName>
</protein>
<dbReference type="EMBL" id="CAJVQB010003331">
    <property type="protein sequence ID" value="CAG8605034.1"/>
    <property type="molecule type" value="Genomic_DNA"/>
</dbReference>
<sequence length="347" mass="40968">MNYFKFFIFLIQLSKALLLAALLIILYTENNVFASGPQQKTISQKGLICLAQEEGFCSKYYQDIYCHWTIGYGFYIGDGNNRKLQCKKSEPMNKDNALFRLNNMANTESVGYVRRFVKKPLNNDQFDALVIFAYNYPVGIKCNNGLENRRKFEVDLFESKIKSCNIPKENCPKDLFEDEDEIEISESDILSIESYFKEDTIPTSFELLPKLRMDIESCLNFFRLWDQNFAQCEKEIINQHYKMLQLIYSLSEVFFTLLILCYQEQQREVSQRLWINQRIIGRVTNVSPSEMIEVKLNAKYFLKTTEKEYNLLIKELLKNSEYTEFRNPKGKKILELVNIAKKYLRIM</sequence>
<accession>A0ABN7UIF6</accession>
<dbReference type="InterPro" id="IPR002196">
    <property type="entry name" value="Glyco_hydro_24"/>
</dbReference>
<dbReference type="InterPro" id="IPR023347">
    <property type="entry name" value="Lysozyme_dom_sf"/>
</dbReference>
<name>A0ABN7UIF6_GIGMA</name>
<dbReference type="Proteomes" id="UP000789901">
    <property type="component" value="Unassembled WGS sequence"/>
</dbReference>
<reference evidence="3 4" key="1">
    <citation type="submission" date="2021-06" db="EMBL/GenBank/DDBJ databases">
        <authorList>
            <person name="Kallberg Y."/>
            <person name="Tangrot J."/>
            <person name="Rosling A."/>
        </authorList>
    </citation>
    <scope>NUCLEOTIDE SEQUENCE [LARGE SCALE GENOMIC DNA]</scope>
    <source>
        <strain evidence="3 4">120-4 pot B 10/14</strain>
    </source>
</reference>
<dbReference type="Pfam" id="PF00959">
    <property type="entry name" value="Phage_lysozyme"/>
    <property type="match status" value="1"/>
</dbReference>
<organism evidence="3 4">
    <name type="scientific">Gigaspora margarita</name>
    <dbReference type="NCBI Taxonomy" id="4874"/>
    <lineage>
        <taxon>Eukaryota</taxon>
        <taxon>Fungi</taxon>
        <taxon>Fungi incertae sedis</taxon>
        <taxon>Mucoromycota</taxon>
        <taxon>Glomeromycotina</taxon>
        <taxon>Glomeromycetes</taxon>
        <taxon>Diversisporales</taxon>
        <taxon>Gigasporaceae</taxon>
        <taxon>Gigaspora</taxon>
    </lineage>
</organism>
<keyword evidence="2" id="KW-0081">Bacteriolytic enzyme</keyword>
<comment type="caution">
    <text evidence="3">The sequence shown here is derived from an EMBL/GenBank/DDBJ whole genome shotgun (WGS) entry which is preliminary data.</text>
</comment>
<proteinExistence type="predicted"/>
<evidence type="ECO:0000256" key="2">
    <source>
        <dbReference type="ARBA" id="ARBA00022638"/>
    </source>
</evidence>
<dbReference type="Gene3D" id="1.10.530.40">
    <property type="match status" value="1"/>
</dbReference>
<gene>
    <name evidence="3" type="ORF">GMARGA_LOCUS7073</name>
</gene>
<keyword evidence="1" id="KW-0929">Antimicrobial</keyword>
<evidence type="ECO:0000313" key="4">
    <source>
        <dbReference type="Proteomes" id="UP000789901"/>
    </source>
</evidence>